<accession>A0AAU7PT76</accession>
<sequence>MRTKVWAHRGASAYAPENTLEAFELAIRQKADGIELDIQMTKDGKLAVIHDETIDRTCDGTGYVKDFTMEELKRFHCSKIRPEFGSSAIPELTEVLELVKPFDLTVNIELKTGNFRYRGIEKEVLKQVKNAGLEERVIYSSFHPPSIVKVKKLNPNALTGLLISDGFINVTGYAKLLGADALHPSLNLLRSKKLIKSAKKRKLLLHVWTVDDKNMMKYLAEQEIDAIITNYPDIAKEIIDKKGRSYDTISRI</sequence>
<dbReference type="PROSITE" id="PS51704">
    <property type="entry name" value="GP_PDE"/>
    <property type="match status" value="1"/>
</dbReference>
<dbReference type="GO" id="GO:0006629">
    <property type="term" value="P:lipid metabolic process"/>
    <property type="evidence" value="ECO:0007669"/>
    <property type="project" value="InterPro"/>
</dbReference>
<name>A0AAU7PT76_9FIRM</name>
<proteinExistence type="predicted"/>
<dbReference type="SUPFAM" id="SSF51695">
    <property type="entry name" value="PLC-like phosphodiesterases"/>
    <property type="match status" value="1"/>
</dbReference>
<dbReference type="Pfam" id="PF03009">
    <property type="entry name" value="GDPD"/>
    <property type="match status" value="1"/>
</dbReference>
<dbReference type="GO" id="GO:0008081">
    <property type="term" value="F:phosphoric diester hydrolase activity"/>
    <property type="evidence" value="ECO:0007669"/>
    <property type="project" value="InterPro"/>
</dbReference>
<dbReference type="AlphaFoldDB" id="A0AAU7PT76"/>
<feature type="domain" description="GP-PDE" evidence="1">
    <location>
        <begin position="3"/>
        <end position="239"/>
    </location>
</feature>
<dbReference type="CDD" id="cd08563">
    <property type="entry name" value="GDPD_TtGDE_like"/>
    <property type="match status" value="1"/>
</dbReference>
<protein>
    <submittedName>
        <fullName evidence="2">Glycerophosphodiester phosphodiesterase</fullName>
    </submittedName>
</protein>
<gene>
    <name evidence="2" type="ORF">ABFV83_06755</name>
</gene>
<dbReference type="PANTHER" id="PTHR46211:SF1">
    <property type="entry name" value="GLYCEROPHOSPHODIESTER PHOSPHODIESTERASE, CYTOPLASMIC"/>
    <property type="match status" value="1"/>
</dbReference>
<dbReference type="InterPro" id="IPR030395">
    <property type="entry name" value="GP_PDE_dom"/>
</dbReference>
<evidence type="ECO:0000259" key="1">
    <source>
        <dbReference type="PROSITE" id="PS51704"/>
    </source>
</evidence>
<dbReference type="InterPro" id="IPR017946">
    <property type="entry name" value="PLC-like_Pdiesterase_TIM-brl"/>
</dbReference>
<dbReference type="EMBL" id="CP157940">
    <property type="protein sequence ID" value="XBS55483.1"/>
    <property type="molecule type" value="Genomic_DNA"/>
</dbReference>
<evidence type="ECO:0000313" key="2">
    <source>
        <dbReference type="EMBL" id="XBS55483.1"/>
    </source>
</evidence>
<organism evidence="2">
    <name type="scientific">Lacrimispora sp. BS-2</name>
    <dbReference type="NCBI Taxonomy" id="3151850"/>
    <lineage>
        <taxon>Bacteria</taxon>
        <taxon>Bacillati</taxon>
        <taxon>Bacillota</taxon>
        <taxon>Clostridia</taxon>
        <taxon>Lachnospirales</taxon>
        <taxon>Lachnospiraceae</taxon>
        <taxon>Lacrimispora</taxon>
    </lineage>
</organism>
<dbReference type="PANTHER" id="PTHR46211">
    <property type="entry name" value="GLYCEROPHOSPHORYL DIESTER PHOSPHODIESTERASE"/>
    <property type="match status" value="1"/>
</dbReference>
<reference evidence="2" key="1">
    <citation type="submission" date="2024-06" db="EMBL/GenBank/DDBJ databases">
        <title>Lacrimispora cavernae sp. nov., a novel anaerobe isolated from bat guano pile inside a cave.</title>
        <authorList>
            <person name="Miller S.L."/>
            <person name="Lu N."/>
            <person name="King J."/>
            <person name="Sankaranarayanan K."/>
            <person name="Lawson P.A."/>
        </authorList>
    </citation>
    <scope>NUCLEOTIDE SEQUENCE</scope>
    <source>
        <strain evidence="2">BS-2</strain>
    </source>
</reference>
<dbReference type="Gene3D" id="3.20.20.190">
    <property type="entry name" value="Phosphatidylinositol (PI) phosphodiesterase"/>
    <property type="match status" value="1"/>
</dbReference>
<dbReference type="RefSeq" id="WP_349948151.1">
    <property type="nucleotide sequence ID" value="NZ_CP157940.1"/>
</dbReference>